<dbReference type="AlphaFoldDB" id="A0A8J5WAF0"/>
<dbReference type="Pfam" id="PF00686">
    <property type="entry name" value="CBM_20"/>
    <property type="match status" value="1"/>
</dbReference>
<dbReference type="OrthoDB" id="550577at2759"/>
<dbReference type="PANTHER" id="PTHR15048:SF0">
    <property type="entry name" value="STARCH-BINDING DOMAIN-CONTAINING PROTEIN 1"/>
    <property type="match status" value="1"/>
</dbReference>
<dbReference type="PANTHER" id="PTHR15048">
    <property type="entry name" value="STARCH-BINDING DOMAIN-CONTAINING PROTEIN 1"/>
    <property type="match status" value="1"/>
</dbReference>
<organism evidence="3 4">
    <name type="scientific">Zizania palustris</name>
    <name type="common">Northern wild rice</name>
    <dbReference type="NCBI Taxonomy" id="103762"/>
    <lineage>
        <taxon>Eukaryota</taxon>
        <taxon>Viridiplantae</taxon>
        <taxon>Streptophyta</taxon>
        <taxon>Embryophyta</taxon>
        <taxon>Tracheophyta</taxon>
        <taxon>Spermatophyta</taxon>
        <taxon>Magnoliopsida</taxon>
        <taxon>Liliopsida</taxon>
        <taxon>Poales</taxon>
        <taxon>Poaceae</taxon>
        <taxon>BOP clade</taxon>
        <taxon>Oryzoideae</taxon>
        <taxon>Oryzeae</taxon>
        <taxon>Zizaniinae</taxon>
        <taxon>Zizania</taxon>
    </lineage>
</organism>
<sequence length="388" mass="42291">MEAAALTTTRGWPRVKARAAVTYSHGAGNGKRDVVGAGLAPPGIRRTLVAAIPVGLEPLSLALEGAVTLAPDVRCVESKELCCFVWSFGSSRCDERHYLLLMQGDEEEIHGDVASAGISSPSDVTGSGKTVRVRFVLKKECPFGQSFHLVGDDPALGLWDPSKAVALDWSEGHDWTAEEDLPANRLIEFKFLLQDLSGKLQWQNGPNRSIQTGETSNILVVYEDWGNVENQMIEEDDEVPVGMEEGVILDDGENRNDVISADELQLHDNQKIIHSESSTIEDDKKATVATGASVQGESSKVHEANQPELIVDEIQEVLHEKADAEPDSGVATHADNVCTESTDDDSTFSEDGIPVENGWTDAFEHELLWGWKALQKLLMNLGFKMDTS</sequence>
<evidence type="ECO:0000259" key="2">
    <source>
        <dbReference type="PROSITE" id="PS51166"/>
    </source>
</evidence>
<dbReference type="SMART" id="SM01065">
    <property type="entry name" value="CBM_2"/>
    <property type="match status" value="1"/>
</dbReference>
<dbReference type="GO" id="GO:2001070">
    <property type="term" value="F:starch binding"/>
    <property type="evidence" value="ECO:0007669"/>
    <property type="project" value="InterPro"/>
</dbReference>
<feature type="region of interest" description="Disordered" evidence="1">
    <location>
        <begin position="277"/>
        <end position="302"/>
    </location>
</feature>
<dbReference type="Proteomes" id="UP000729402">
    <property type="component" value="Unassembled WGS sequence"/>
</dbReference>
<evidence type="ECO:0000313" key="3">
    <source>
        <dbReference type="EMBL" id="KAG8085762.1"/>
    </source>
</evidence>
<dbReference type="GO" id="GO:0016020">
    <property type="term" value="C:membrane"/>
    <property type="evidence" value="ECO:0007669"/>
    <property type="project" value="TreeGrafter"/>
</dbReference>
<gene>
    <name evidence="3" type="ORF">GUJ93_ZPchr0010g7865</name>
</gene>
<feature type="region of interest" description="Disordered" evidence="1">
    <location>
        <begin position="324"/>
        <end position="352"/>
    </location>
</feature>
<dbReference type="FunFam" id="2.60.40.10:FF:000552">
    <property type="entry name" value="Related to glucoamylase"/>
    <property type="match status" value="1"/>
</dbReference>
<dbReference type="EMBL" id="JAAALK010000082">
    <property type="protein sequence ID" value="KAG8085762.1"/>
    <property type="molecule type" value="Genomic_DNA"/>
</dbReference>
<evidence type="ECO:0000256" key="1">
    <source>
        <dbReference type="SAM" id="MobiDB-lite"/>
    </source>
</evidence>
<name>A0A8J5WAF0_ZIZPA</name>
<proteinExistence type="predicted"/>
<dbReference type="CDD" id="cd05467">
    <property type="entry name" value="CBM20"/>
    <property type="match status" value="1"/>
</dbReference>
<dbReference type="InterPro" id="IPR002044">
    <property type="entry name" value="CBM20"/>
</dbReference>
<evidence type="ECO:0000313" key="4">
    <source>
        <dbReference type="Proteomes" id="UP000729402"/>
    </source>
</evidence>
<dbReference type="PROSITE" id="PS51166">
    <property type="entry name" value="CBM20"/>
    <property type="match status" value="1"/>
</dbReference>
<accession>A0A8J5WAF0</accession>
<keyword evidence="4" id="KW-1185">Reference proteome</keyword>
<comment type="caution">
    <text evidence="3">The sequence shown here is derived from an EMBL/GenBank/DDBJ whole genome shotgun (WGS) entry which is preliminary data.</text>
</comment>
<reference evidence="3" key="2">
    <citation type="submission" date="2021-02" db="EMBL/GenBank/DDBJ databases">
        <authorList>
            <person name="Kimball J.A."/>
            <person name="Haas M.W."/>
            <person name="Macchietto M."/>
            <person name="Kono T."/>
            <person name="Duquette J."/>
            <person name="Shao M."/>
        </authorList>
    </citation>
    <scope>NUCLEOTIDE SEQUENCE</scope>
    <source>
        <tissue evidence="3">Fresh leaf tissue</tissue>
    </source>
</reference>
<protein>
    <recommendedName>
        <fullName evidence="2">CBM20 domain-containing protein</fullName>
    </recommendedName>
</protein>
<feature type="domain" description="CBM20" evidence="2">
    <location>
        <begin position="125"/>
        <end position="227"/>
    </location>
</feature>
<reference evidence="3" key="1">
    <citation type="journal article" date="2021" name="bioRxiv">
        <title>Whole Genome Assembly and Annotation of Northern Wild Rice, Zizania palustris L., Supports a Whole Genome Duplication in the Zizania Genus.</title>
        <authorList>
            <person name="Haas M."/>
            <person name="Kono T."/>
            <person name="Macchietto M."/>
            <person name="Millas R."/>
            <person name="McGilp L."/>
            <person name="Shao M."/>
            <person name="Duquette J."/>
            <person name="Hirsch C.N."/>
            <person name="Kimball J."/>
        </authorList>
    </citation>
    <scope>NUCLEOTIDE SEQUENCE</scope>
    <source>
        <tissue evidence="3">Fresh leaf tissue</tissue>
    </source>
</reference>